<dbReference type="Proteomes" id="UP000247702">
    <property type="component" value="Unassembled WGS sequence"/>
</dbReference>
<reference evidence="3 5" key="1">
    <citation type="submission" date="2017-11" db="EMBL/GenBank/DDBJ databases">
        <title>The genome of Rhizophagus clarus HR1 reveals common genetic basis of auxotrophy among arbuscular mycorrhizal fungi.</title>
        <authorList>
            <person name="Kobayashi Y."/>
        </authorList>
    </citation>
    <scope>NUCLEOTIDE SEQUENCE [LARGE SCALE GENOMIC DNA]</scope>
    <source>
        <strain evidence="3 5">HR1</strain>
    </source>
</reference>
<dbReference type="AlphaFoldDB" id="A0A2Z6QAY2"/>
<gene>
    <name evidence="4" type="ORF">RCL2_000335400</name>
    <name evidence="3" type="ORF">RclHR1_13740008</name>
</gene>
<dbReference type="Proteomes" id="UP000615446">
    <property type="component" value="Unassembled WGS sequence"/>
</dbReference>
<evidence type="ECO:0000313" key="4">
    <source>
        <dbReference type="EMBL" id="GES75951.1"/>
    </source>
</evidence>
<name>A0A2Z6QAY2_9GLOM</name>
<dbReference type="Pfam" id="PF01419">
    <property type="entry name" value="Jacalin"/>
    <property type="match status" value="1"/>
</dbReference>
<keyword evidence="1" id="KW-0812">Transmembrane</keyword>
<keyword evidence="1" id="KW-1133">Transmembrane helix</keyword>
<dbReference type="Gene3D" id="2.100.10.30">
    <property type="entry name" value="Jacalin-like lectin domain"/>
    <property type="match status" value="1"/>
</dbReference>
<reference evidence="4" key="2">
    <citation type="submission" date="2019-10" db="EMBL/GenBank/DDBJ databases">
        <title>Conservation and host-specific expression of non-tandemly repeated heterogenous ribosome RNA gene in arbuscular mycorrhizal fungi.</title>
        <authorList>
            <person name="Maeda T."/>
            <person name="Kobayashi Y."/>
            <person name="Nakagawa T."/>
            <person name="Ezawa T."/>
            <person name="Yamaguchi K."/>
            <person name="Bino T."/>
            <person name="Nishimoto Y."/>
            <person name="Shigenobu S."/>
            <person name="Kawaguchi M."/>
        </authorList>
    </citation>
    <scope>NUCLEOTIDE SEQUENCE</scope>
    <source>
        <strain evidence="4">HR1</strain>
    </source>
</reference>
<dbReference type="EMBL" id="BLAL01000018">
    <property type="protein sequence ID" value="GES75951.1"/>
    <property type="molecule type" value="Genomic_DNA"/>
</dbReference>
<feature type="transmembrane region" description="Helical" evidence="1">
    <location>
        <begin position="198"/>
        <end position="222"/>
    </location>
</feature>
<dbReference type="InterPro" id="IPR036404">
    <property type="entry name" value="Jacalin-like_lectin_dom_sf"/>
</dbReference>
<keyword evidence="5" id="KW-1185">Reference proteome</keyword>
<keyword evidence="1" id="KW-0472">Membrane</keyword>
<sequence length="238" mass="25089">MAAKTVKSQKFGGTGGISHDDISIITNAQNFSGIIASINKVDIISVSALCADTIQSVQFTYNVEVLGLLYTFQGNKYGSGNTVIISPPGGVVRGISGRYRSFFGSYVISNLVFQFDTTNYTCGSTFNPDDIDFDLPVGIIFGSSGDLVDSLGSYVFVDPGQLAATVTSSITTTVFPSSSDVISPNSDNFATTRSKSSIIVALSLTTGILGSCFLVAMGIFLWKKFHPRANAAPPLANN</sequence>
<dbReference type="SUPFAM" id="SSF51101">
    <property type="entry name" value="Mannose-binding lectins"/>
    <property type="match status" value="1"/>
</dbReference>
<evidence type="ECO:0000313" key="3">
    <source>
        <dbReference type="EMBL" id="GBB87313.1"/>
    </source>
</evidence>
<evidence type="ECO:0000313" key="5">
    <source>
        <dbReference type="Proteomes" id="UP000247702"/>
    </source>
</evidence>
<dbReference type="EMBL" id="BEXD01000418">
    <property type="protein sequence ID" value="GBB87313.1"/>
    <property type="molecule type" value="Genomic_DNA"/>
</dbReference>
<dbReference type="SMART" id="SM00915">
    <property type="entry name" value="Jacalin"/>
    <property type="match status" value="1"/>
</dbReference>
<feature type="domain" description="Jacalin-type lectin" evidence="2">
    <location>
        <begin position="35"/>
        <end position="157"/>
    </location>
</feature>
<comment type="caution">
    <text evidence="3">The sequence shown here is derived from an EMBL/GenBank/DDBJ whole genome shotgun (WGS) entry which is preliminary data.</text>
</comment>
<evidence type="ECO:0000259" key="2">
    <source>
        <dbReference type="SMART" id="SM00915"/>
    </source>
</evidence>
<dbReference type="InterPro" id="IPR001229">
    <property type="entry name" value="Jacalin-like_lectin_dom"/>
</dbReference>
<accession>A0A2Z6QAY2</accession>
<protein>
    <recommendedName>
        <fullName evidence="2">Jacalin-type lectin domain-containing protein</fullName>
    </recommendedName>
</protein>
<proteinExistence type="predicted"/>
<evidence type="ECO:0000256" key="1">
    <source>
        <dbReference type="SAM" id="Phobius"/>
    </source>
</evidence>
<organism evidence="3 5">
    <name type="scientific">Rhizophagus clarus</name>
    <dbReference type="NCBI Taxonomy" id="94130"/>
    <lineage>
        <taxon>Eukaryota</taxon>
        <taxon>Fungi</taxon>
        <taxon>Fungi incertae sedis</taxon>
        <taxon>Mucoromycota</taxon>
        <taxon>Glomeromycotina</taxon>
        <taxon>Glomeromycetes</taxon>
        <taxon>Glomerales</taxon>
        <taxon>Glomeraceae</taxon>
        <taxon>Rhizophagus</taxon>
    </lineage>
</organism>